<dbReference type="InterPro" id="IPR003961">
    <property type="entry name" value="FN3_dom"/>
</dbReference>
<dbReference type="KEGG" id="cvn:111112440"/>
<proteinExistence type="predicted"/>
<comment type="subcellular location">
    <subcellularLocation>
        <location evidence="1">Membrane</location>
        <topology evidence="1">Single-pass type I membrane protein</topology>
    </subcellularLocation>
</comment>
<dbReference type="Proteomes" id="UP000694844">
    <property type="component" value="Chromosome 9"/>
</dbReference>
<dbReference type="PROSITE" id="PS50853">
    <property type="entry name" value="FN3"/>
    <property type="match status" value="1"/>
</dbReference>
<keyword evidence="5" id="KW-0393">Immunoglobulin domain</keyword>
<dbReference type="GO" id="GO:0005911">
    <property type="term" value="C:cell-cell junction"/>
    <property type="evidence" value="ECO:0007669"/>
    <property type="project" value="TreeGrafter"/>
</dbReference>
<dbReference type="PANTHER" id="PTHR11640">
    <property type="entry name" value="NEPHRIN"/>
    <property type="match status" value="1"/>
</dbReference>
<organism evidence="10 11">
    <name type="scientific">Crassostrea virginica</name>
    <name type="common">Eastern oyster</name>
    <dbReference type="NCBI Taxonomy" id="6565"/>
    <lineage>
        <taxon>Eukaryota</taxon>
        <taxon>Metazoa</taxon>
        <taxon>Spiralia</taxon>
        <taxon>Lophotrochozoa</taxon>
        <taxon>Mollusca</taxon>
        <taxon>Bivalvia</taxon>
        <taxon>Autobranchia</taxon>
        <taxon>Pteriomorphia</taxon>
        <taxon>Ostreida</taxon>
        <taxon>Ostreoidea</taxon>
        <taxon>Ostreidae</taxon>
        <taxon>Crassostrea</taxon>
    </lineage>
</organism>
<gene>
    <name evidence="11" type="primary">LOC111112440</name>
</gene>
<feature type="domain" description="Fibronectin type-III" evidence="9">
    <location>
        <begin position="627"/>
        <end position="724"/>
    </location>
</feature>
<evidence type="ECO:0000259" key="8">
    <source>
        <dbReference type="PROSITE" id="PS50835"/>
    </source>
</evidence>
<keyword evidence="7" id="KW-0812">Transmembrane</keyword>
<dbReference type="Gene3D" id="2.60.40.10">
    <property type="entry name" value="Immunoglobulins"/>
    <property type="match status" value="4"/>
</dbReference>
<feature type="domain" description="Ig-like" evidence="8">
    <location>
        <begin position="332"/>
        <end position="423"/>
    </location>
</feature>
<dbReference type="PANTHER" id="PTHR11640:SF31">
    <property type="entry name" value="IRREGULAR CHIASM C-ROUGHEST PROTEIN-RELATED"/>
    <property type="match status" value="1"/>
</dbReference>
<accession>A0A8B8BRQ8</accession>
<dbReference type="SMART" id="SM00409">
    <property type="entry name" value="IG"/>
    <property type="match status" value="3"/>
</dbReference>
<keyword evidence="7" id="KW-1133">Transmembrane helix</keyword>
<dbReference type="InterPro" id="IPR013783">
    <property type="entry name" value="Ig-like_fold"/>
</dbReference>
<reference evidence="11" key="1">
    <citation type="submission" date="2025-08" db="UniProtKB">
        <authorList>
            <consortium name="RefSeq"/>
        </authorList>
    </citation>
    <scope>IDENTIFICATION</scope>
    <source>
        <tissue evidence="11">Whole sample</tissue>
    </source>
</reference>
<dbReference type="InterPro" id="IPR007110">
    <property type="entry name" value="Ig-like_dom"/>
</dbReference>
<feature type="transmembrane region" description="Helical" evidence="7">
    <location>
        <begin position="28"/>
        <end position="47"/>
    </location>
</feature>
<evidence type="ECO:0000259" key="9">
    <source>
        <dbReference type="PROSITE" id="PS50853"/>
    </source>
</evidence>
<evidence type="ECO:0000256" key="2">
    <source>
        <dbReference type="ARBA" id="ARBA00023136"/>
    </source>
</evidence>
<feature type="domain" description="Ig-like" evidence="8">
    <location>
        <begin position="232"/>
        <end position="325"/>
    </location>
</feature>
<dbReference type="GO" id="GO:0050839">
    <property type="term" value="F:cell adhesion molecule binding"/>
    <property type="evidence" value="ECO:0007669"/>
    <property type="project" value="TreeGrafter"/>
</dbReference>
<feature type="compositionally biased region" description="Basic and acidic residues" evidence="6">
    <location>
        <begin position="835"/>
        <end position="849"/>
    </location>
</feature>
<evidence type="ECO:0000313" key="10">
    <source>
        <dbReference type="Proteomes" id="UP000694844"/>
    </source>
</evidence>
<dbReference type="GO" id="GO:0098609">
    <property type="term" value="P:cell-cell adhesion"/>
    <property type="evidence" value="ECO:0007669"/>
    <property type="project" value="TreeGrafter"/>
</dbReference>
<feature type="transmembrane region" description="Helical" evidence="7">
    <location>
        <begin position="735"/>
        <end position="757"/>
    </location>
</feature>
<evidence type="ECO:0000256" key="6">
    <source>
        <dbReference type="SAM" id="MobiDB-lite"/>
    </source>
</evidence>
<dbReference type="SUPFAM" id="SSF48726">
    <property type="entry name" value="Immunoglobulin"/>
    <property type="match status" value="3"/>
</dbReference>
<dbReference type="AlphaFoldDB" id="A0A8B8BRQ8"/>
<feature type="compositionally biased region" description="Basic and acidic residues" evidence="6">
    <location>
        <begin position="877"/>
        <end position="924"/>
    </location>
</feature>
<dbReference type="InterPro" id="IPR036116">
    <property type="entry name" value="FN3_sf"/>
</dbReference>
<keyword evidence="4" id="KW-0325">Glycoprotein</keyword>
<evidence type="ECO:0000313" key="11">
    <source>
        <dbReference type="RefSeq" id="XP_022305636.1"/>
    </source>
</evidence>
<keyword evidence="3" id="KW-1015">Disulfide bond</keyword>
<dbReference type="InterPro" id="IPR051275">
    <property type="entry name" value="Cell_adhesion_signaling"/>
</dbReference>
<dbReference type="InterPro" id="IPR036179">
    <property type="entry name" value="Ig-like_dom_sf"/>
</dbReference>
<feature type="region of interest" description="Disordered" evidence="6">
    <location>
        <begin position="823"/>
        <end position="924"/>
    </location>
</feature>
<feature type="compositionally biased region" description="Low complexity" evidence="6">
    <location>
        <begin position="850"/>
        <end position="863"/>
    </location>
</feature>
<evidence type="ECO:0000256" key="7">
    <source>
        <dbReference type="SAM" id="Phobius"/>
    </source>
</evidence>
<dbReference type="OrthoDB" id="6127268at2759"/>
<keyword evidence="2 7" id="KW-0472">Membrane</keyword>
<keyword evidence="10" id="KW-1185">Reference proteome</keyword>
<feature type="domain" description="Ig-like" evidence="8">
    <location>
        <begin position="432"/>
        <end position="525"/>
    </location>
</feature>
<evidence type="ECO:0000256" key="1">
    <source>
        <dbReference type="ARBA" id="ARBA00004479"/>
    </source>
</evidence>
<evidence type="ECO:0000256" key="5">
    <source>
        <dbReference type="ARBA" id="ARBA00023319"/>
    </source>
</evidence>
<sequence length="924" mass="102979">MFTLIAALVDFFNVLSAWRYRISSRTIIMIRILQALFLTIVIYARVFESQGGSLSISTRFNDGDVSFMWNGPSSDSYDVALPGLRDGAFNVNGSNYTVKNAIDYESIIFDVKAKSDTNYSRIIYKVSKIESKEGDSVTISWTAPFFPQAGVYTIYHQNKANRSIIQVTSNTVTTQNSKYEYLSQPFNSTNITFMLRNITLDDAGYYAGGIGTEAAWSGGGVVLIVLGNPSTPNITGLLNIPVGNTTNLTCSSTSTSSPDYYAKLVKLSYKWFVNGKDVQKPIGDIRFSERYRDMRFTVSKNHRYNQYSCEAIEKNLLSKRSDPVQINPLYEPGTMSISGKPDIHNGKLTVKEGETVGPYNCSADCNPPCEIKWRYKDIDDKVNDASSSGQELSVLKVNRNISLLRCIAIYMNKTDDKKKHNITLDVQYLDNPVVLINNKNGEPNHPVEIREGGQLRLSCNVNGNPVPKITLQKVAGDSKINQSTSGDWLNHTMQSLECSNIGTYKCTGMSPGFNDTEKMFRINVSCDTRLDYSLPMKTLYGSKSGQDIKITVAVPVIANPPPHKSSVRWFGPVEDLDIASTVSQQDVPYKHRINSSIPILDQNYFGNYTLKYNMTDVVTITINAEDVPQVPRNFNGYSYASGYINLTWVSGFDGGEVQHFILSIKDQFGWHELANLSDPGQGRVVHYESGRLNAGQKYWYQLKSCNIINCSKESAEITITPKAEPRLSVLLDKTFVIGASSAVVILILTIVFVLIILKRKTALNRQDNQQDGAEIADQPDVVLYAAVDKSAFQKNQNKADVVAEAVPEKKDETDNLYAVVEKKTTTEAKPSATKPESEQKNECKRERQEGATAAEATGASGTSRNVNQDGLIYIDVDFAKKPENKDKNEKPKIHGEEDRTEYTFVDFSKKAPVVKEKPKKEEEK</sequence>
<name>A0A8B8BRQ8_CRAVI</name>
<dbReference type="PROSITE" id="PS50835">
    <property type="entry name" value="IG_LIKE"/>
    <property type="match status" value="3"/>
</dbReference>
<evidence type="ECO:0000256" key="3">
    <source>
        <dbReference type="ARBA" id="ARBA00023157"/>
    </source>
</evidence>
<dbReference type="GeneID" id="111112440"/>
<dbReference type="RefSeq" id="XP_022305636.1">
    <property type="nucleotide sequence ID" value="XM_022449928.1"/>
</dbReference>
<protein>
    <submittedName>
        <fullName evidence="11">Uncharacterized protein LOC111112440 isoform X1</fullName>
    </submittedName>
</protein>
<dbReference type="GO" id="GO:0005886">
    <property type="term" value="C:plasma membrane"/>
    <property type="evidence" value="ECO:0007669"/>
    <property type="project" value="TreeGrafter"/>
</dbReference>
<evidence type="ECO:0000256" key="4">
    <source>
        <dbReference type="ARBA" id="ARBA00023180"/>
    </source>
</evidence>
<dbReference type="SUPFAM" id="SSF49265">
    <property type="entry name" value="Fibronectin type III"/>
    <property type="match status" value="1"/>
</dbReference>
<dbReference type="InterPro" id="IPR003599">
    <property type="entry name" value="Ig_sub"/>
</dbReference>